<gene>
    <name evidence="1" type="ORF">CPELLU_LOCUS7523</name>
</gene>
<reference evidence="1" key="1">
    <citation type="submission" date="2021-06" db="EMBL/GenBank/DDBJ databases">
        <authorList>
            <person name="Kallberg Y."/>
            <person name="Tangrot J."/>
            <person name="Rosling A."/>
        </authorList>
    </citation>
    <scope>NUCLEOTIDE SEQUENCE</scope>
    <source>
        <strain evidence="1">FL966</strain>
    </source>
</reference>
<comment type="caution">
    <text evidence="1">The sequence shown here is derived from an EMBL/GenBank/DDBJ whole genome shotgun (WGS) entry which is preliminary data.</text>
</comment>
<dbReference type="AlphaFoldDB" id="A0A9N9GIC3"/>
<evidence type="ECO:0000313" key="1">
    <source>
        <dbReference type="EMBL" id="CAG8612485.1"/>
    </source>
</evidence>
<protein>
    <submittedName>
        <fullName evidence="1">8709_t:CDS:1</fullName>
    </submittedName>
</protein>
<proteinExistence type="predicted"/>
<keyword evidence="2" id="KW-1185">Reference proteome</keyword>
<dbReference type="EMBL" id="CAJVQA010005072">
    <property type="protein sequence ID" value="CAG8612485.1"/>
    <property type="molecule type" value="Genomic_DNA"/>
</dbReference>
<name>A0A9N9GIC3_9GLOM</name>
<accession>A0A9N9GIC3</accession>
<organism evidence="1 2">
    <name type="scientific">Cetraspora pellucida</name>
    <dbReference type="NCBI Taxonomy" id="1433469"/>
    <lineage>
        <taxon>Eukaryota</taxon>
        <taxon>Fungi</taxon>
        <taxon>Fungi incertae sedis</taxon>
        <taxon>Mucoromycota</taxon>
        <taxon>Glomeromycotina</taxon>
        <taxon>Glomeromycetes</taxon>
        <taxon>Diversisporales</taxon>
        <taxon>Gigasporaceae</taxon>
        <taxon>Cetraspora</taxon>
    </lineage>
</organism>
<sequence>MTKKATNNRCSYVFVIDSDLAIKHTIINTEMQIYYIFSNTIGISL</sequence>
<evidence type="ECO:0000313" key="2">
    <source>
        <dbReference type="Proteomes" id="UP000789759"/>
    </source>
</evidence>
<dbReference type="Proteomes" id="UP000789759">
    <property type="component" value="Unassembled WGS sequence"/>
</dbReference>